<dbReference type="PANTHER" id="PTHR10996">
    <property type="entry name" value="2-HYDROXYACID DEHYDROGENASE-RELATED"/>
    <property type="match status" value="1"/>
</dbReference>
<evidence type="ECO:0000313" key="4">
    <source>
        <dbReference type="EMBL" id="WOO41218.1"/>
    </source>
</evidence>
<evidence type="ECO:0000313" key="5">
    <source>
        <dbReference type="Proteomes" id="UP001304300"/>
    </source>
</evidence>
<organism evidence="4 5">
    <name type="scientific">Rubellicoccus peritrichatus</name>
    <dbReference type="NCBI Taxonomy" id="3080537"/>
    <lineage>
        <taxon>Bacteria</taxon>
        <taxon>Pseudomonadati</taxon>
        <taxon>Verrucomicrobiota</taxon>
        <taxon>Opitutia</taxon>
        <taxon>Puniceicoccales</taxon>
        <taxon>Cerasicoccaceae</taxon>
        <taxon>Rubellicoccus</taxon>
    </lineage>
</organism>
<dbReference type="GO" id="GO:0051287">
    <property type="term" value="F:NAD binding"/>
    <property type="evidence" value="ECO:0007669"/>
    <property type="project" value="InterPro"/>
</dbReference>
<dbReference type="GO" id="GO:0016618">
    <property type="term" value="F:hydroxypyruvate reductase [NAD(P)H] activity"/>
    <property type="evidence" value="ECO:0007669"/>
    <property type="project" value="TreeGrafter"/>
</dbReference>
<accession>A0AAQ3LCU8</accession>
<dbReference type="CDD" id="cd12167">
    <property type="entry name" value="2-Hacid_dh_8"/>
    <property type="match status" value="1"/>
</dbReference>
<dbReference type="GO" id="GO:0005829">
    <property type="term" value="C:cytosol"/>
    <property type="evidence" value="ECO:0007669"/>
    <property type="project" value="TreeGrafter"/>
</dbReference>
<feature type="domain" description="D-isomer specific 2-hydroxyacid dehydrogenase NAD-binding" evidence="3">
    <location>
        <begin position="121"/>
        <end position="297"/>
    </location>
</feature>
<dbReference type="SUPFAM" id="SSF51735">
    <property type="entry name" value="NAD(P)-binding Rossmann-fold domains"/>
    <property type="match status" value="1"/>
</dbReference>
<reference evidence="4 5" key="1">
    <citation type="submission" date="2023-10" db="EMBL/GenBank/DDBJ databases">
        <title>Rubellicoccus peritrichatus gen. nov., sp. nov., isolated from an algae of coral reef tank.</title>
        <authorList>
            <person name="Luo J."/>
        </authorList>
    </citation>
    <scope>NUCLEOTIDE SEQUENCE [LARGE SCALE GENOMIC DNA]</scope>
    <source>
        <strain evidence="4 5">CR14</strain>
    </source>
</reference>
<dbReference type="RefSeq" id="WP_317833636.1">
    <property type="nucleotide sequence ID" value="NZ_CP136920.1"/>
</dbReference>
<dbReference type="InterPro" id="IPR050223">
    <property type="entry name" value="D-isomer_2-hydroxyacid_DH"/>
</dbReference>
<dbReference type="KEGG" id="puo:RZN69_21565"/>
<dbReference type="GO" id="GO:0030267">
    <property type="term" value="F:glyoxylate reductase (NADPH) activity"/>
    <property type="evidence" value="ECO:0007669"/>
    <property type="project" value="TreeGrafter"/>
</dbReference>
<sequence length="337" mass="36722">MSIGKILVVLTDSEKNDFLPETLQKELSAITPEIKWLNPDFINEHGWDDALSSIKPEVLVTGWQTPRLPEAPQKYMGSGLKYVCHLPGSVRKLVPRSWIEAGLIVTNWGRSVSHVVAECGLMLMIAGLRRAGYWNSAMHRNGAWKGPDLDTRSLFGKKVGIHGFGAISSCLVRLLEPFDVQVSTYSPAVPDAILNEFGVSRSPSLEALFSENQVIVELASLTPQTEGIVTETLLRSIPDGGLFVNLGRGAVVDEAALARVCSEGNLHAALDVYTVEPLAGDSPLRRLDNVLLLPHIGGPTVDQRRTAGAYGVSNIKRFSRGEAMEAIVNLEIYDRST</sequence>
<gene>
    <name evidence="4" type="ORF">RZN69_21565</name>
</gene>
<keyword evidence="5" id="KW-1185">Reference proteome</keyword>
<dbReference type="Proteomes" id="UP001304300">
    <property type="component" value="Chromosome"/>
</dbReference>
<dbReference type="InterPro" id="IPR006140">
    <property type="entry name" value="D-isomer_DH_NAD-bd"/>
</dbReference>
<evidence type="ECO:0000256" key="1">
    <source>
        <dbReference type="ARBA" id="ARBA00023002"/>
    </source>
</evidence>
<keyword evidence="2" id="KW-0520">NAD</keyword>
<dbReference type="PANTHER" id="PTHR10996:SF178">
    <property type="entry name" value="2-HYDROXYACID DEHYDROGENASE YGL185C-RELATED"/>
    <property type="match status" value="1"/>
</dbReference>
<proteinExistence type="predicted"/>
<dbReference type="InterPro" id="IPR036291">
    <property type="entry name" value="NAD(P)-bd_dom_sf"/>
</dbReference>
<name>A0AAQ3LCU8_9BACT</name>
<keyword evidence="1" id="KW-0560">Oxidoreductase</keyword>
<dbReference type="AlphaFoldDB" id="A0AAQ3LCU8"/>
<dbReference type="Gene3D" id="3.40.50.720">
    <property type="entry name" value="NAD(P)-binding Rossmann-like Domain"/>
    <property type="match status" value="2"/>
</dbReference>
<dbReference type="EMBL" id="CP136920">
    <property type="protein sequence ID" value="WOO41218.1"/>
    <property type="molecule type" value="Genomic_DNA"/>
</dbReference>
<evidence type="ECO:0000259" key="3">
    <source>
        <dbReference type="Pfam" id="PF02826"/>
    </source>
</evidence>
<evidence type="ECO:0000256" key="2">
    <source>
        <dbReference type="ARBA" id="ARBA00023027"/>
    </source>
</evidence>
<protein>
    <submittedName>
        <fullName evidence="4">Hydroxyacid dehydrogenase</fullName>
    </submittedName>
</protein>
<dbReference type="Pfam" id="PF02826">
    <property type="entry name" value="2-Hacid_dh_C"/>
    <property type="match status" value="1"/>
</dbReference>